<dbReference type="EMBL" id="JX294950">
    <property type="protein sequence ID" value="AFS30736.1"/>
    <property type="molecule type" value="mRNA"/>
</dbReference>
<sequence length="144" mass="15724">MRFNNSLLLLASFSTAIAFRRSCRPDNTNAVTGAGFYTMAEGDTWLNIAADFCTTLPELQRMNPSNPSKPGDIFRLACKSRKRDCARVPGYEAGYYTIAEGDELSLIAQDFCTDANVLVGGNIGVDLTKPLVPGTTIYVPCNWN</sequence>
<gene>
    <name evidence="4" type="primary">LysM18</name>
</gene>
<dbReference type="Gene3D" id="3.10.350.10">
    <property type="entry name" value="LysM domain"/>
    <property type="match status" value="2"/>
</dbReference>
<reference evidence="4" key="2">
    <citation type="submission" date="2012-07" db="EMBL/GenBank/DDBJ databases">
        <title>The Marssonina brunnea LysM effectors prevent chitin-triggered plant immunity.</title>
        <authorList>
            <person name="Jiang C."/>
            <person name="Cheng Q."/>
            <person name="Cao Y."/>
            <person name="Zhu S."/>
            <person name="Tan B."/>
            <person name="Huang M."/>
            <person name="Wu R."/>
            <person name="Zhou Y."/>
            <person name="Zhang S."/>
            <person name="Xu L."/>
        </authorList>
    </citation>
    <scope>NUCLEOTIDE SEQUENCE</scope>
    <source>
        <strain evidence="4">M6</strain>
    </source>
</reference>
<dbReference type="PROSITE" id="PS51782">
    <property type="entry name" value="LYSM"/>
    <property type="match status" value="1"/>
</dbReference>
<name>D2XTB8_9HELO</name>
<accession>D2XTB8</accession>
<feature type="chain" id="PRO_5007650869" evidence="1">
    <location>
        <begin position="19"/>
        <end position="144"/>
    </location>
</feature>
<dbReference type="InterPro" id="IPR018392">
    <property type="entry name" value="LysM"/>
</dbReference>
<dbReference type="EMBL" id="GU253902">
    <property type="protein sequence ID" value="ADB23417.1"/>
    <property type="molecule type" value="mRNA"/>
</dbReference>
<evidence type="ECO:0000256" key="1">
    <source>
        <dbReference type="SAM" id="SignalP"/>
    </source>
</evidence>
<organism evidence="3">
    <name type="scientific">Drepanopeziza brunnea f. sp. 'multigermtubi'</name>
    <dbReference type="NCBI Taxonomy" id="698441"/>
    <lineage>
        <taxon>Eukaryota</taxon>
        <taxon>Fungi</taxon>
        <taxon>Dikarya</taxon>
        <taxon>Ascomycota</taxon>
        <taxon>Pezizomycotina</taxon>
        <taxon>Leotiomycetes</taxon>
        <taxon>Helotiales</taxon>
        <taxon>Drepanopezizaceae</taxon>
        <taxon>Drepanopeziza</taxon>
    </lineage>
</organism>
<dbReference type="CDD" id="cd00118">
    <property type="entry name" value="LysM"/>
    <property type="match status" value="1"/>
</dbReference>
<keyword evidence="1" id="KW-0732">Signal</keyword>
<protein>
    <submittedName>
        <fullName evidence="3">Ecp4(P12)</fullName>
    </submittedName>
    <submittedName>
        <fullName evidence="4">LysM18p</fullName>
    </submittedName>
</protein>
<dbReference type="InterPro" id="IPR036779">
    <property type="entry name" value="LysM_dom_sf"/>
</dbReference>
<feature type="domain" description="LysM" evidence="2">
    <location>
        <begin position="94"/>
        <end position="139"/>
    </location>
</feature>
<feature type="signal peptide" evidence="1">
    <location>
        <begin position="1"/>
        <end position="18"/>
    </location>
</feature>
<dbReference type="Pfam" id="PF01476">
    <property type="entry name" value="LysM"/>
    <property type="match status" value="2"/>
</dbReference>
<proteinExistence type="evidence at transcript level"/>
<evidence type="ECO:0000313" key="4">
    <source>
        <dbReference type="EMBL" id="AFS30736.1"/>
    </source>
</evidence>
<evidence type="ECO:0000313" key="3">
    <source>
        <dbReference type="EMBL" id="ADB23417.1"/>
    </source>
</evidence>
<reference evidence="3" key="1">
    <citation type="submission" date="2009-12" db="EMBL/GenBank/DDBJ databases">
        <title>Identifying secreted proteins of Marssonina brunnea by degenerate PCR.</title>
        <authorList>
            <person name="Cheng Q."/>
        </authorList>
    </citation>
    <scope>NUCLEOTIDE SEQUENCE</scope>
    <source>
        <strain evidence="3">S1</strain>
    </source>
</reference>
<dbReference type="AlphaFoldDB" id="D2XTB8"/>
<evidence type="ECO:0000259" key="2">
    <source>
        <dbReference type="PROSITE" id="PS51782"/>
    </source>
</evidence>